<keyword evidence="4" id="KW-1133">Transmembrane helix</keyword>
<keyword evidence="5" id="KW-0472">Membrane</keyword>
<organism evidence="6">
    <name type="scientific">Magallana gigas</name>
    <name type="common">Pacific oyster</name>
    <name type="synonym">Crassostrea gigas</name>
    <dbReference type="NCBI Taxonomy" id="29159"/>
    <lineage>
        <taxon>Eukaryota</taxon>
        <taxon>Metazoa</taxon>
        <taxon>Spiralia</taxon>
        <taxon>Lophotrochozoa</taxon>
        <taxon>Mollusca</taxon>
        <taxon>Bivalvia</taxon>
        <taxon>Autobranchia</taxon>
        <taxon>Pteriomorphia</taxon>
        <taxon>Ostreida</taxon>
        <taxon>Ostreoidea</taxon>
        <taxon>Ostreidae</taxon>
        <taxon>Magallana</taxon>
    </lineage>
</organism>
<name>K1R4K5_MAGGI</name>
<dbReference type="InterPro" id="IPR035897">
    <property type="entry name" value="Toll_tir_struct_dom_sf"/>
</dbReference>
<comment type="subcellular location">
    <subcellularLocation>
        <location evidence="1">Membrane</location>
    </subcellularLocation>
</comment>
<evidence type="ECO:0000256" key="2">
    <source>
        <dbReference type="ARBA" id="ARBA00022692"/>
    </source>
</evidence>
<reference evidence="6" key="1">
    <citation type="journal article" date="2012" name="Nature">
        <title>The oyster genome reveals stress adaptation and complexity of shell formation.</title>
        <authorList>
            <person name="Zhang G."/>
            <person name="Fang X."/>
            <person name="Guo X."/>
            <person name="Li L."/>
            <person name="Luo R."/>
            <person name="Xu F."/>
            <person name="Yang P."/>
            <person name="Zhang L."/>
            <person name="Wang X."/>
            <person name="Qi H."/>
            <person name="Xiong Z."/>
            <person name="Que H."/>
            <person name="Xie Y."/>
            <person name="Holland P.W."/>
            <person name="Paps J."/>
            <person name="Zhu Y."/>
            <person name="Wu F."/>
            <person name="Chen Y."/>
            <person name="Wang J."/>
            <person name="Peng C."/>
            <person name="Meng J."/>
            <person name="Yang L."/>
            <person name="Liu J."/>
            <person name="Wen B."/>
            <person name="Zhang N."/>
            <person name="Huang Z."/>
            <person name="Zhu Q."/>
            <person name="Feng Y."/>
            <person name="Mount A."/>
            <person name="Hedgecock D."/>
            <person name="Xu Z."/>
            <person name="Liu Y."/>
            <person name="Domazet-Loso T."/>
            <person name="Du Y."/>
            <person name="Sun X."/>
            <person name="Zhang S."/>
            <person name="Liu B."/>
            <person name="Cheng P."/>
            <person name="Jiang X."/>
            <person name="Li J."/>
            <person name="Fan D."/>
            <person name="Wang W."/>
            <person name="Fu W."/>
            <person name="Wang T."/>
            <person name="Wang B."/>
            <person name="Zhang J."/>
            <person name="Peng Z."/>
            <person name="Li Y."/>
            <person name="Li N."/>
            <person name="Wang J."/>
            <person name="Chen M."/>
            <person name="He Y."/>
            <person name="Tan F."/>
            <person name="Song X."/>
            <person name="Zheng Q."/>
            <person name="Huang R."/>
            <person name="Yang H."/>
            <person name="Du X."/>
            <person name="Chen L."/>
            <person name="Yang M."/>
            <person name="Gaffney P.M."/>
            <person name="Wang S."/>
            <person name="Luo L."/>
            <person name="She Z."/>
            <person name="Ming Y."/>
            <person name="Huang W."/>
            <person name="Zhang S."/>
            <person name="Huang B."/>
            <person name="Zhang Y."/>
            <person name="Qu T."/>
            <person name="Ni P."/>
            <person name="Miao G."/>
            <person name="Wang J."/>
            <person name="Wang Q."/>
            <person name="Steinberg C.E."/>
            <person name="Wang H."/>
            <person name="Li N."/>
            <person name="Qian L."/>
            <person name="Zhang G."/>
            <person name="Li Y."/>
            <person name="Yang H."/>
            <person name="Liu X."/>
            <person name="Wang J."/>
            <person name="Yin Y."/>
            <person name="Wang J."/>
        </authorList>
    </citation>
    <scope>NUCLEOTIDE SEQUENCE [LARGE SCALE GENOMIC DNA]</scope>
    <source>
        <strain evidence="6">05x7-T-G4-1.051#20</strain>
    </source>
</reference>
<dbReference type="InterPro" id="IPR000157">
    <property type="entry name" value="TIR_dom"/>
</dbReference>
<dbReference type="PANTHER" id="PTHR24365">
    <property type="entry name" value="TOLL-LIKE RECEPTOR"/>
    <property type="match status" value="1"/>
</dbReference>
<keyword evidence="3" id="KW-0732">Signal</keyword>
<accession>K1R4K5</accession>
<dbReference type="PROSITE" id="PS50104">
    <property type="entry name" value="TIR"/>
    <property type="match status" value="1"/>
</dbReference>
<sequence>MSYDEEDRDVALRLTEMLETKKQKKCCLPERDFMPGTNMFDNVINAVHVSRKVVCIMSENYMISYWPMFEFQIGQMDAMHSSYRKNKKVFIAVLLRRSLRVETMQPAILGVLESDCCIACNSDENILFVCSEKLDNLLQLDM</sequence>
<evidence type="ECO:0000313" key="6">
    <source>
        <dbReference type="EMBL" id="EKC28861.1"/>
    </source>
</evidence>
<dbReference type="SUPFAM" id="SSF52200">
    <property type="entry name" value="Toll/Interleukin receptor TIR domain"/>
    <property type="match status" value="1"/>
</dbReference>
<dbReference type="AlphaFoldDB" id="K1R4K5"/>
<evidence type="ECO:0000256" key="1">
    <source>
        <dbReference type="ARBA" id="ARBA00004370"/>
    </source>
</evidence>
<dbReference type="GO" id="GO:0038023">
    <property type="term" value="F:signaling receptor activity"/>
    <property type="evidence" value="ECO:0007669"/>
    <property type="project" value="TreeGrafter"/>
</dbReference>
<evidence type="ECO:0000256" key="5">
    <source>
        <dbReference type="ARBA" id="ARBA00023136"/>
    </source>
</evidence>
<dbReference type="GO" id="GO:0007165">
    <property type="term" value="P:signal transduction"/>
    <property type="evidence" value="ECO:0007669"/>
    <property type="project" value="InterPro"/>
</dbReference>
<dbReference type="PANTHER" id="PTHR24365:SF541">
    <property type="entry name" value="PROTEIN TOLL-RELATED"/>
    <property type="match status" value="1"/>
</dbReference>
<dbReference type="HOGENOM" id="CLU_053932_3_1_1"/>
<proteinExistence type="predicted"/>
<keyword evidence="2" id="KW-0812">Transmembrane</keyword>
<dbReference type="GO" id="GO:0005886">
    <property type="term" value="C:plasma membrane"/>
    <property type="evidence" value="ECO:0007669"/>
    <property type="project" value="TreeGrafter"/>
</dbReference>
<evidence type="ECO:0000256" key="4">
    <source>
        <dbReference type="ARBA" id="ARBA00022989"/>
    </source>
</evidence>
<evidence type="ECO:0000256" key="3">
    <source>
        <dbReference type="ARBA" id="ARBA00022729"/>
    </source>
</evidence>
<keyword evidence="6" id="KW-0675">Receptor</keyword>
<dbReference type="Pfam" id="PF01582">
    <property type="entry name" value="TIR"/>
    <property type="match status" value="1"/>
</dbReference>
<dbReference type="EMBL" id="JH818309">
    <property type="protein sequence ID" value="EKC28861.1"/>
    <property type="molecule type" value="Genomic_DNA"/>
</dbReference>
<dbReference type="InParanoid" id="K1R4K5"/>
<gene>
    <name evidence="6" type="ORF">CGI_10008951</name>
</gene>
<dbReference type="Gene3D" id="3.40.50.10140">
    <property type="entry name" value="Toll/interleukin-1 receptor homology (TIR) domain"/>
    <property type="match status" value="1"/>
</dbReference>
<protein>
    <submittedName>
        <fullName evidence="6">Toll-like receptor 13</fullName>
    </submittedName>
</protein>